<feature type="region of interest" description="Disordered" evidence="6">
    <location>
        <begin position="1707"/>
        <end position="1743"/>
    </location>
</feature>
<dbReference type="Pfam" id="PF16213">
    <property type="entry name" value="DCB"/>
    <property type="match status" value="1"/>
</dbReference>
<dbReference type="PANTHER" id="PTHR10663">
    <property type="entry name" value="GUANYL-NUCLEOTIDE EXCHANGE FACTOR"/>
    <property type="match status" value="1"/>
</dbReference>
<dbReference type="InterPro" id="IPR035999">
    <property type="entry name" value="Sec7_dom_sf"/>
</dbReference>
<feature type="region of interest" description="Disordered" evidence="6">
    <location>
        <begin position="919"/>
        <end position="939"/>
    </location>
</feature>
<dbReference type="Pfam" id="PF01369">
    <property type="entry name" value="Sec7"/>
    <property type="match status" value="1"/>
</dbReference>
<feature type="compositionally biased region" description="Basic and acidic residues" evidence="6">
    <location>
        <begin position="1291"/>
        <end position="1308"/>
    </location>
</feature>
<feature type="region of interest" description="Disordered" evidence="6">
    <location>
        <begin position="1767"/>
        <end position="1829"/>
    </location>
</feature>
<proteinExistence type="predicted"/>
<dbReference type="InterPro" id="IPR032629">
    <property type="entry name" value="DCB_dom"/>
</dbReference>
<dbReference type="GO" id="GO:0016197">
    <property type="term" value="P:endosomal transport"/>
    <property type="evidence" value="ECO:0007669"/>
    <property type="project" value="UniProtKB-ARBA"/>
</dbReference>
<gene>
    <name evidence="8" type="ORF">DdX_13488</name>
</gene>
<dbReference type="Pfam" id="PF12783">
    <property type="entry name" value="Sec7-like_HUS"/>
    <property type="match status" value="1"/>
</dbReference>
<dbReference type="GO" id="GO:0005085">
    <property type="term" value="F:guanyl-nucleotide exchange factor activity"/>
    <property type="evidence" value="ECO:0007669"/>
    <property type="project" value="InterPro"/>
</dbReference>
<organism evidence="8 9">
    <name type="scientific">Ditylenchus destructor</name>
    <dbReference type="NCBI Taxonomy" id="166010"/>
    <lineage>
        <taxon>Eukaryota</taxon>
        <taxon>Metazoa</taxon>
        <taxon>Ecdysozoa</taxon>
        <taxon>Nematoda</taxon>
        <taxon>Chromadorea</taxon>
        <taxon>Rhabditida</taxon>
        <taxon>Tylenchina</taxon>
        <taxon>Tylenchomorpha</taxon>
        <taxon>Sphaerularioidea</taxon>
        <taxon>Anguinidae</taxon>
        <taxon>Anguininae</taxon>
        <taxon>Ditylenchus</taxon>
    </lineage>
</organism>
<evidence type="ECO:0000313" key="8">
    <source>
        <dbReference type="EMBL" id="KAI1705694.1"/>
    </source>
</evidence>
<evidence type="ECO:0000256" key="4">
    <source>
        <dbReference type="ARBA" id="ARBA00022927"/>
    </source>
</evidence>
<keyword evidence="5" id="KW-0333">Golgi apparatus</keyword>
<feature type="compositionally biased region" description="Low complexity" evidence="6">
    <location>
        <begin position="1713"/>
        <end position="1738"/>
    </location>
</feature>
<dbReference type="GO" id="GO:0005794">
    <property type="term" value="C:Golgi apparatus"/>
    <property type="evidence" value="ECO:0007669"/>
    <property type="project" value="UniProtKB-SubCell"/>
</dbReference>
<evidence type="ECO:0000256" key="2">
    <source>
        <dbReference type="ARBA" id="ARBA00004399"/>
    </source>
</evidence>
<dbReference type="Gene3D" id="1.10.1000.11">
    <property type="entry name" value="Arf Nucleotide-binding Site Opener,domain 2"/>
    <property type="match status" value="1"/>
</dbReference>
<comment type="subcellular location">
    <subcellularLocation>
        <location evidence="2">Endoplasmic reticulum-Golgi intermediate compartment</location>
    </subcellularLocation>
    <subcellularLocation>
        <location evidence="1">Golgi apparatus</location>
        <location evidence="1">cis-Golgi network</location>
    </subcellularLocation>
</comment>
<dbReference type="GO" id="GO:0005793">
    <property type="term" value="C:endoplasmic reticulum-Golgi intermediate compartment"/>
    <property type="evidence" value="ECO:0007669"/>
    <property type="project" value="UniProtKB-SubCell"/>
</dbReference>
<dbReference type="PROSITE" id="PS50190">
    <property type="entry name" value="SEC7"/>
    <property type="match status" value="1"/>
</dbReference>
<dbReference type="SUPFAM" id="SSF48425">
    <property type="entry name" value="Sec7 domain"/>
    <property type="match status" value="1"/>
</dbReference>
<name>A0AAD4R2U1_9BILA</name>
<dbReference type="InterPro" id="IPR016024">
    <property type="entry name" value="ARM-type_fold"/>
</dbReference>
<dbReference type="Gene3D" id="1.10.220.20">
    <property type="match status" value="1"/>
</dbReference>
<keyword evidence="4" id="KW-0653">Protein transport</keyword>
<dbReference type="FunFam" id="1.10.1000.11:FF:000007">
    <property type="entry name" value="Golgi-specific brefeldin A-resistance guanine nucleotide exchange factor 1"/>
    <property type="match status" value="1"/>
</dbReference>
<feature type="compositionally biased region" description="Polar residues" evidence="6">
    <location>
        <begin position="1781"/>
        <end position="1802"/>
    </location>
</feature>
<dbReference type="CDD" id="cd00171">
    <property type="entry name" value="Sec7"/>
    <property type="match status" value="1"/>
</dbReference>
<reference evidence="8" key="1">
    <citation type="submission" date="2022-01" db="EMBL/GenBank/DDBJ databases">
        <title>Genome Sequence Resource for Two Populations of Ditylenchus destructor, the Migratory Endoparasitic Phytonematode.</title>
        <authorList>
            <person name="Zhang H."/>
            <person name="Lin R."/>
            <person name="Xie B."/>
        </authorList>
    </citation>
    <scope>NUCLEOTIDE SEQUENCE</scope>
    <source>
        <strain evidence="8">BazhouSP</strain>
    </source>
</reference>
<feature type="region of interest" description="Disordered" evidence="6">
    <location>
        <begin position="1340"/>
        <end position="1363"/>
    </location>
</feature>
<evidence type="ECO:0000259" key="7">
    <source>
        <dbReference type="PROSITE" id="PS50190"/>
    </source>
</evidence>
<dbReference type="EMBL" id="JAKKPZ010000054">
    <property type="protein sequence ID" value="KAI1705694.1"/>
    <property type="molecule type" value="Genomic_DNA"/>
</dbReference>
<dbReference type="Proteomes" id="UP001201812">
    <property type="component" value="Unassembled WGS sequence"/>
</dbReference>
<dbReference type="GO" id="GO:0015031">
    <property type="term" value="P:protein transport"/>
    <property type="evidence" value="ECO:0007669"/>
    <property type="project" value="UniProtKB-KW"/>
</dbReference>
<dbReference type="GO" id="GO:0032012">
    <property type="term" value="P:regulation of ARF protein signal transduction"/>
    <property type="evidence" value="ECO:0007669"/>
    <property type="project" value="InterPro"/>
</dbReference>
<evidence type="ECO:0000256" key="6">
    <source>
        <dbReference type="SAM" id="MobiDB-lite"/>
    </source>
</evidence>
<sequence length="1829" mass="204155">MMVNGVCVVQGEANAVVALLKKFRRNVSHLPALDDHDPLLRNFADLRDVLNSITDLAEMNYITFLSPFLEVIKSEATDAPVTSRALSAVDKFINYGLLSSNSIRIANAVHAIADSVTKAKFVGTTDGGSDECVLFQILQTLRSLLLAPCGRCLTDETVCEVLQCCFRIGLESSLPELLRLAAETALVDISRLLFTRLPTFGQDIRHPYIRKLVMKSRADGKKRRKPHKEQTPHRRPSHDSFSATSKAKEVYGTDTESAPLVPTPTTQHMQTKQDHRSELDEGDMPDEDNSSADSSDVEGTYSSKLSQAKPPQDPEQVKNPGEDSEDTPLPNEPNPLPKSEDSPPDETIEPSDVVEVDSPAKSPEKANEVTGGIPHGLPCVRELLRFLIALTNPLDRTNNNSMILMGLNLLTVALEAGADYLGNYPLLMPLVKNEMCRALLQLLNNDKLPIFTAANRVCFLLFESLRTHLKFQLESYFLKLTSIITSEQTKMAYELKEMALESLVILWRIPGLVTELYLNYDCGLYCSNLFEDITRLLLQNAFPLGALRSTHILSLDALLTVVDTIDHNCATRQNNALISERHIGDPTKAQPDLPISMTSPQIRPNRMPVSEKMPTMYEVIERKKQKQLATEATELFNSTPNKAIEFLLEKGILSNPLNPKEAGLWLRHNPRLDKNKIAEYICNRKNPEVLKAFVQSFNFENTRIDEALRRFLESFRLPGESAEISKIMQHFAEHWHKSNNEPFEHVDAAFTLCYAIIMLNVDQHNPQVRRNQPPMTLDGFRRNLSGTNNNKDFNQDMLETIYHAIKNEEIVMPSEHTGLVKENYIWKVLLKRGDTDEGSFLHAPVGWNDHDLFGIIWGPTTAALSYVFDKSADETILSKALNGYRKCAAIAAYYGMTNVFDNLIIHLCKFSTLMTSNEDSGNQMSDASESHDQDAKSNHWSSPEMLAVNFAEDKKAQTATKTMFHLVHTHGDNLREGWKNVLDCVLHLFRAHLLPAKLVEVEDYVDSKGFVSIQRKYKKKVAPNKQETGILSWLGFAASSNESNQRRPSAEQEQLVKLAKSVITDCHPEQLITDCKYLTSSALVELINNIVHVSLGISSAQANSSEFMHEYEAQQHSHNIPASEKLAPQKEDSIIFLLELMISIVLENKDRLMQTWPLVRRHLHYLLSRFGRNPLIAERAVVGLLRVANRNLFRLNDDKDIAEEILQSLGLLLQLRPPALYLFSKQIAFGLHTLLRANAANIHKKEHWVLFFSLLEAAGAASYPDGRCCDDHSGADRAVQSDVEHTHHRADHGYDRGYLSDDPLVERRRREKPSMSASSGLCSGESNEWIHVHQEHLEGAAQAGAPAPERPPSLPQQPQHPHSRVFDRGTLVLAPHISRHDSAAFLKVSETLAFLARDVAHITPANFQSCIECVRKMVEASMDGGRNAIGLPSGLVEIKPSKPTHVPAQKLELSVAGSQASTSPASGSAQETVINEQERLANYYEEASLHLLNICNTLYTKALSIHKDWAMAEGLYEGTDDHEITTLWTKCWRPLLQAMARLSCDCRRKVRTHALDCLGTAFRMPELNSLPASGWEDCFAEVIFPLLTKLLTNISPMDPIGMEEIRVRVVQLVSKIFLYHLMTLSELSTFPEIISRILSFMDEYLKTGCSDLLSEAIPESLKNMVLVLENSGLFNSNPELYHLISRRLSLFLPNLVAEIMSHPPEARKPSVLSAEPPVSSIPAPSVPAAPVQPAQAAPESEKPVPLAELLRDQAKLGEVQIVKPLEPFSSSRPASTASSPQNVPQSPLTVTESPHHQNQSATVHGPVQLPPPPAEIPELTAVVVDKRRP</sequence>
<evidence type="ECO:0000313" key="9">
    <source>
        <dbReference type="Proteomes" id="UP001201812"/>
    </source>
</evidence>
<dbReference type="PANTHER" id="PTHR10663:SF388">
    <property type="entry name" value="GOLGI-SPECIFIC BREFELDIN A-RESISTANCE GUANINE NUCLEOTIDE EXCHANGE FACTOR 1"/>
    <property type="match status" value="1"/>
</dbReference>
<evidence type="ECO:0000256" key="5">
    <source>
        <dbReference type="ARBA" id="ARBA00023034"/>
    </source>
</evidence>
<feature type="compositionally biased region" description="Basic residues" evidence="6">
    <location>
        <begin position="215"/>
        <end position="227"/>
    </location>
</feature>
<feature type="region of interest" description="Disordered" evidence="6">
    <location>
        <begin position="215"/>
        <end position="373"/>
    </location>
</feature>
<keyword evidence="9" id="KW-1185">Reference proteome</keyword>
<dbReference type="InterPro" id="IPR032691">
    <property type="entry name" value="Mon2/Sec7/BIG1-like_HUS"/>
</dbReference>
<accession>A0AAD4R2U1</accession>
<evidence type="ECO:0000256" key="1">
    <source>
        <dbReference type="ARBA" id="ARBA00004222"/>
    </source>
</evidence>
<feature type="region of interest" description="Disordered" evidence="6">
    <location>
        <begin position="588"/>
        <end position="608"/>
    </location>
</feature>
<dbReference type="InterPro" id="IPR023394">
    <property type="entry name" value="Sec7_C_sf"/>
</dbReference>
<protein>
    <submittedName>
        <fullName evidence="8">Sec7 domain-containing protein</fullName>
    </submittedName>
</protein>
<evidence type="ECO:0000256" key="3">
    <source>
        <dbReference type="ARBA" id="ARBA00022448"/>
    </source>
</evidence>
<dbReference type="GO" id="GO:0010256">
    <property type="term" value="P:endomembrane system organization"/>
    <property type="evidence" value="ECO:0007669"/>
    <property type="project" value="UniProtKB-ARBA"/>
</dbReference>
<feature type="region of interest" description="Disordered" evidence="6">
    <location>
        <begin position="1279"/>
        <end position="1323"/>
    </location>
</feature>
<feature type="compositionally biased region" description="Acidic residues" evidence="6">
    <location>
        <begin position="280"/>
        <end position="290"/>
    </location>
</feature>
<comment type="caution">
    <text evidence="8">The sequence shown here is derived from an EMBL/GenBank/DDBJ whole genome shotgun (WGS) entry which is preliminary data.</text>
</comment>
<dbReference type="SUPFAM" id="SSF48371">
    <property type="entry name" value="ARM repeat"/>
    <property type="match status" value="1"/>
</dbReference>
<dbReference type="InterPro" id="IPR000904">
    <property type="entry name" value="Sec7_dom"/>
</dbReference>
<feature type="compositionally biased region" description="Basic and acidic residues" evidence="6">
    <location>
        <begin position="928"/>
        <end position="937"/>
    </location>
</feature>
<feature type="compositionally biased region" description="Acidic residues" evidence="6">
    <location>
        <begin position="342"/>
        <end position="355"/>
    </location>
</feature>
<dbReference type="SMART" id="SM00222">
    <property type="entry name" value="Sec7"/>
    <property type="match status" value="1"/>
</dbReference>
<feature type="domain" description="SEC7" evidence="7">
    <location>
        <begin position="618"/>
        <end position="808"/>
    </location>
</feature>
<keyword evidence="3" id="KW-0813">Transport</keyword>
<dbReference type="InterPro" id="IPR056604">
    <property type="entry name" value="GBF1-like_TPR"/>
</dbReference>
<feature type="compositionally biased region" description="Low complexity" evidence="6">
    <location>
        <begin position="1769"/>
        <end position="1780"/>
    </location>
</feature>
<dbReference type="Pfam" id="PF23325">
    <property type="entry name" value="TPR_28"/>
    <property type="match status" value="1"/>
</dbReference>